<organism evidence="3">
    <name type="scientific">Mantoniella antarctica</name>
    <dbReference type="NCBI Taxonomy" id="81844"/>
    <lineage>
        <taxon>Eukaryota</taxon>
        <taxon>Viridiplantae</taxon>
        <taxon>Chlorophyta</taxon>
        <taxon>Mamiellophyceae</taxon>
        <taxon>Mamiellales</taxon>
        <taxon>Mamiellaceae</taxon>
        <taxon>Mantoniella</taxon>
    </lineage>
</organism>
<evidence type="ECO:0008006" key="4">
    <source>
        <dbReference type="Google" id="ProtNLM"/>
    </source>
</evidence>
<evidence type="ECO:0000256" key="1">
    <source>
        <dbReference type="SAM" id="MobiDB-lite"/>
    </source>
</evidence>
<keyword evidence="2" id="KW-0812">Transmembrane</keyword>
<dbReference type="AlphaFoldDB" id="A0A7S0XAU5"/>
<dbReference type="Pfam" id="PF01564">
    <property type="entry name" value="Spermine_synth"/>
    <property type="match status" value="1"/>
</dbReference>
<gene>
    <name evidence="3" type="ORF">MANT1106_LOCUS11421</name>
</gene>
<feature type="region of interest" description="Disordered" evidence="1">
    <location>
        <begin position="1"/>
        <end position="27"/>
    </location>
</feature>
<dbReference type="CDD" id="cd02440">
    <property type="entry name" value="AdoMet_MTases"/>
    <property type="match status" value="1"/>
</dbReference>
<keyword evidence="2" id="KW-0472">Membrane</keyword>
<dbReference type="Gene3D" id="3.40.50.150">
    <property type="entry name" value="Vaccinia Virus protein VP39"/>
    <property type="match status" value="1"/>
</dbReference>
<keyword evidence="2" id="KW-1133">Transmembrane helix</keyword>
<evidence type="ECO:0000313" key="3">
    <source>
        <dbReference type="EMBL" id="CAD8708738.1"/>
    </source>
</evidence>
<dbReference type="InterPro" id="IPR029063">
    <property type="entry name" value="SAM-dependent_MTases_sf"/>
</dbReference>
<feature type="transmembrane region" description="Helical" evidence="2">
    <location>
        <begin position="34"/>
        <end position="53"/>
    </location>
</feature>
<reference evidence="3" key="1">
    <citation type="submission" date="2021-01" db="EMBL/GenBank/DDBJ databases">
        <authorList>
            <person name="Corre E."/>
            <person name="Pelletier E."/>
            <person name="Niang G."/>
            <person name="Scheremetjew M."/>
            <person name="Finn R."/>
            <person name="Kale V."/>
            <person name="Holt S."/>
            <person name="Cochrane G."/>
            <person name="Meng A."/>
            <person name="Brown T."/>
            <person name="Cohen L."/>
        </authorList>
    </citation>
    <scope>NUCLEOTIDE SEQUENCE</scope>
    <source>
        <strain evidence="3">SL-175</strain>
    </source>
</reference>
<dbReference type="SUPFAM" id="SSF53335">
    <property type="entry name" value="S-adenosyl-L-methionine-dependent methyltransferases"/>
    <property type="match status" value="1"/>
</dbReference>
<feature type="compositionally biased region" description="Polar residues" evidence="1">
    <location>
        <begin position="1"/>
        <end position="12"/>
    </location>
</feature>
<dbReference type="EMBL" id="HBFC01019164">
    <property type="protein sequence ID" value="CAD8708738.1"/>
    <property type="molecule type" value="Transcribed_RNA"/>
</dbReference>
<evidence type="ECO:0000256" key="2">
    <source>
        <dbReference type="SAM" id="Phobius"/>
    </source>
</evidence>
<accession>A0A7S0XAU5</accession>
<protein>
    <recommendedName>
        <fullName evidence="4">PABS domain-containing protein</fullName>
    </recommendedName>
</protein>
<feature type="compositionally biased region" description="Basic residues" evidence="1">
    <location>
        <begin position="13"/>
        <end position="22"/>
    </location>
</feature>
<name>A0A7S0XAU5_9CHLO</name>
<proteinExistence type="predicted"/>
<feature type="transmembrane region" description="Helical" evidence="2">
    <location>
        <begin position="65"/>
        <end position="83"/>
    </location>
</feature>
<sequence>MSSRSGFSGNNQRHSKFAKSYKKPPPSPPLERSFAFLARIVLAVLLLPFDVLFGNCFRTGEWGRPALGLLGVGAAWGLARFVSTSGPNRGRLQQRMDPDKRKVYHPVEIPHWLNLCNLDGFPGASMVCPHDAQRIRQLYTDGAYDVSELSNGMRVLSVNGEVFSSYNTHTGRLGDEYARATVEMASTWRRVTAGGERPVRALLLGLGGGAMVSGLHHKCHARSSFRHRRASTGVQGCVITAVEIDPNMVRIARQLFLGVDGAGADMGAGIADGMANENAVKFVIADATNYVLHDAQEGGFDVVINDVYDQQGVMPPRLRDARFYGDVRRLLGAGGIYIVNAIAPAWGPGTGRGDLSVAVAAMCEAFGKENVEVKRTGPFLPGFPQNQLVVGTKRLDKKVSEYYNLA</sequence>